<evidence type="ECO:0000313" key="1">
    <source>
        <dbReference type="EMBL" id="ERE69549.1"/>
    </source>
</evidence>
<evidence type="ECO:0000313" key="2">
    <source>
        <dbReference type="Proteomes" id="UP000030759"/>
    </source>
</evidence>
<accession>A0A061HX72</accession>
<dbReference type="EMBL" id="KE681403">
    <property type="protein sequence ID" value="ERE69549.1"/>
    <property type="molecule type" value="Genomic_DNA"/>
</dbReference>
<reference evidence="2" key="1">
    <citation type="journal article" date="2013" name="Nat. Biotechnol.">
        <title>Chinese hamster genome sequenced from sorted chromosomes.</title>
        <authorList>
            <person name="Brinkrolf K."/>
            <person name="Rupp O."/>
            <person name="Laux H."/>
            <person name="Kollin F."/>
            <person name="Ernst W."/>
            <person name="Linke B."/>
            <person name="Kofler R."/>
            <person name="Romand S."/>
            <person name="Hesse F."/>
            <person name="Budach W.E."/>
            <person name="Galosy S."/>
            <person name="Muller D."/>
            <person name="Noll T."/>
            <person name="Wienberg J."/>
            <person name="Jostock T."/>
            <person name="Leonard M."/>
            <person name="Grillari J."/>
            <person name="Tauch A."/>
            <person name="Goesmann A."/>
            <person name="Helk B."/>
            <person name="Mott J.E."/>
            <person name="Puhler A."/>
            <person name="Borth N."/>
        </authorList>
    </citation>
    <scope>NUCLEOTIDE SEQUENCE [LARGE SCALE GENOMIC DNA]</scope>
    <source>
        <strain evidence="2">17A/GY</strain>
    </source>
</reference>
<name>A0A061HX72_CRIGR</name>
<protein>
    <submittedName>
        <fullName evidence="1">Uncharacterized protein</fullName>
    </submittedName>
</protein>
<organism evidence="1 2">
    <name type="scientific">Cricetulus griseus</name>
    <name type="common">Chinese hamster</name>
    <name type="synonym">Cricetulus barabensis griseus</name>
    <dbReference type="NCBI Taxonomy" id="10029"/>
    <lineage>
        <taxon>Eukaryota</taxon>
        <taxon>Metazoa</taxon>
        <taxon>Chordata</taxon>
        <taxon>Craniata</taxon>
        <taxon>Vertebrata</taxon>
        <taxon>Euteleostomi</taxon>
        <taxon>Mammalia</taxon>
        <taxon>Eutheria</taxon>
        <taxon>Euarchontoglires</taxon>
        <taxon>Glires</taxon>
        <taxon>Rodentia</taxon>
        <taxon>Myomorpha</taxon>
        <taxon>Muroidea</taxon>
        <taxon>Cricetidae</taxon>
        <taxon>Cricetinae</taxon>
        <taxon>Cricetulus</taxon>
    </lineage>
</organism>
<gene>
    <name evidence="1" type="ORF">H671_6g17077</name>
</gene>
<dbReference type="Proteomes" id="UP000030759">
    <property type="component" value="Unassembled WGS sequence"/>
</dbReference>
<proteinExistence type="predicted"/>
<sequence length="137" mass="15890">METKRHKKGQESVCAMSRKRQTSMDNFAALSWGLDLALRLGVQKRETVWTVRQVEKEVSYREITASRIAANKWLCSEYLKYSGFYGTSDKRYRNRKVSNTISNRIHNGHGIRQRKDKYHTGQYASKATGGRSFHLLS</sequence>
<dbReference type="AlphaFoldDB" id="A0A061HX72"/>